<dbReference type="PROSITE" id="PS50093">
    <property type="entry name" value="PKD"/>
    <property type="match status" value="2"/>
</dbReference>
<dbReference type="InterPro" id="IPR056573">
    <property type="entry name" value="Lectin_L-type_dom"/>
</dbReference>
<dbReference type="InterPro" id="IPR026341">
    <property type="entry name" value="T9SS_type_B"/>
</dbReference>
<feature type="signal peptide" evidence="1">
    <location>
        <begin position="1"/>
        <end position="20"/>
    </location>
</feature>
<protein>
    <submittedName>
        <fullName evidence="3">PKD domain-containing protein</fullName>
    </submittedName>
</protein>
<dbReference type="Pfam" id="PF18911">
    <property type="entry name" value="PKD_4"/>
    <property type="match status" value="2"/>
</dbReference>
<dbReference type="CDD" id="cd01951">
    <property type="entry name" value="lectin_L-type"/>
    <property type="match status" value="1"/>
</dbReference>
<dbReference type="Pfam" id="PF18483">
    <property type="entry name" value="Lectin_L-type_dom"/>
    <property type="match status" value="1"/>
</dbReference>
<dbReference type="Gene3D" id="2.60.120.200">
    <property type="match status" value="1"/>
</dbReference>
<reference evidence="3 4" key="1">
    <citation type="submission" date="2024-03" db="EMBL/GenBank/DDBJ databases">
        <title>Chitinophaga caseinilytica sp. nov., a casein hydrolysing bacterium isolated from forest soil.</title>
        <authorList>
            <person name="Lee D.S."/>
            <person name="Han D.M."/>
            <person name="Baek J.H."/>
            <person name="Choi D.G."/>
            <person name="Jeon J.H."/>
            <person name="Jeon C.O."/>
        </authorList>
    </citation>
    <scope>NUCLEOTIDE SEQUENCE [LARGE SCALE GENOMIC DNA]</scope>
    <source>
        <strain evidence="3 4">KACC 19118</strain>
    </source>
</reference>
<keyword evidence="4" id="KW-1185">Reference proteome</keyword>
<evidence type="ECO:0000259" key="2">
    <source>
        <dbReference type="PROSITE" id="PS50093"/>
    </source>
</evidence>
<dbReference type="EMBL" id="CP150096">
    <property type="protein sequence ID" value="WZN45200.1"/>
    <property type="molecule type" value="Genomic_DNA"/>
</dbReference>
<dbReference type="Pfam" id="PF13585">
    <property type="entry name" value="CHU_C"/>
    <property type="match status" value="1"/>
</dbReference>
<feature type="domain" description="PKD" evidence="2">
    <location>
        <begin position="246"/>
        <end position="310"/>
    </location>
</feature>
<evidence type="ECO:0000256" key="1">
    <source>
        <dbReference type="SAM" id="SignalP"/>
    </source>
</evidence>
<dbReference type="SMART" id="SM00089">
    <property type="entry name" value="PKD"/>
    <property type="match status" value="2"/>
</dbReference>
<gene>
    <name evidence="3" type="ORF">WJU22_20075</name>
</gene>
<keyword evidence="1" id="KW-0732">Signal</keyword>
<dbReference type="NCBIfam" id="TIGR04131">
    <property type="entry name" value="Bac_Flav_CTERM"/>
    <property type="match status" value="1"/>
</dbReference>
<dbReference type="SUPFAM" id="SSF49299">
    <property type="entry name" value="PKD domain"/>
    <property type="match status" value="3"/>
</dbReference>
<dbReference type="PANTHER" id="PTHR12223">
    <property type="entry name" value="VESICULAR MANNOSE-BINDING LECTIN"/>
    <property type="match status" value="1"/>
</dbReference>
<name>A0ABZ2Z168_9BACT</name>
<dbReference type="InterPro" id="IPR013783">
    <property type="entry name" value="Ig-like_fold"/>
</dbReference>
<organism evidence="3 4">
    <name type="scientific">Chitinophaga caseinilytica</name>
    <dbReference type="NCBI Taxonomy" id="2267521"/>
    <lineage>
        <taxon>Bacteria</taxon>
        <taxon>Pseudomonadati</taxon>
        <taxon>Bacteroidota</taxon>
        <taxon>Chitinophagia</taxon>
        <taxon>Chitinophagales</taxon>
        <taxon>Chitinophagaceae</taxon>
        <taxon>Chitinophaga</taxon>
    </lineage>
</organism>
<dbReference type="Gene3D" id="2.60.40.10">
    <property type="entry name" value="Immunoglobulins"/>
    <property type="match status" value="3"/>
</dbReference>
<feature type="domain" description="PKD" evidence="2">
    <location>
        <begin position="345"/>
        <end position="392"/>
    </location>
</feature>
<accession>A0ABZ2Z168</accession>
<dbReference type="InterPro" id="IPR000601">
    <property type="entry name" value="PKD_dom"/>
</dbReference>
<dbReference type="RefSeq" id="WP_341839954.1">
    <property type="nucleotide sequence ID" value="NZ_CP149792.1"/>
</dbReference>
<dbReference type="SUPFAM" id="SSF49899">
    <property type="entry name" value="Concanavalin A-like lectins/glucanases"/>
    <property type="match status" value="1"/>
</dbReference>
<dbReference type="InterPro" id="IPR022409">
    <property type="entry name" value="PKD/Chitinase_dom"/>
</dbReference>
<dbReference type="InterPro" id="IPR013320">
    <property type="entry name" value="ConA-like_dom_sf"/>
</dbReference>
<sequence>MKRANSLISCLLFSWITASAQSAQQPYILNGSATQQSCNCYVLTPDQLQSSGSVWNKNKISLLQSFDYTFEIYLGCKDQAGADGMGFVLQTKGTNLGGNGQGLGFKGISPSVGILVDTWHNADENDPAFDHLSIQINGVSNHAAPENIAGPTQLLAGKDNIEDCQWHLFRIRWNATAHQLDVWVDGQLRQSVVKDLVGEVFGNDPMVFWGFAAATAGASNLQQFCAALRPKFQFNGGQIFCDGTPVTFLDNSSSFGRITRWYWDLGDGTQLRDPLPPPHLYPEAGKYEVKMVIEDNSGCISDTLKNTVTIGSYPEADFGHDTLCTGAPLQLNDASTVEVGTLGKWRWDFGGGKTSTAQHPVAPYTTPGTYSVTLETTSEEGCGDAVTKDITVYPTPEISATAAHACIGEPTILRAANRTPAITIADWYWEIDGKETIHRQNTAFRFPERGTYAVTAQAISDDGCAAKPIALEAKVTDIGLEAGRDTVVSRGQPLQLHAVATGTNLQYRWWPSTGLSDPSSPETIAVPDRDQLYRLTVRSPEGCVQEDELMVKVYTGPEFYVPTGFTPNNDGVNDRFRVIAPGVTQLSFFRVWDRWGKIVWESKSLSDHWNGEVNGSPASAGTYVWIVEGTDYTGRKFSRRGTVTLIR</sequence>
<dbReference type="InterPro" id="IPR051136">
    <property type="entry name" value="Intracellular_Lectin-GPT"/>
</dbReference>
<dbReference type="InterPro" id="IPR035986">
    <property type="entry name" value="PKD_dom_sf"/>
</dbReference>
<dbReference type="Proteomes" id="UP001449657">
    <property type="component" value="Chromosome"/>
</dbReference>
<feature type="chain" id="PRO_5046371082" evidence="1">
    <location>
        <begin position="21"/>
        <end position="647"/>
    </location>
</feature>
<dbReference type="CDD" id="cd00146">
    <property type="entry name" value="PKD"/>
    <property type="match status" value="2"/>
</dbReference>
<proteinExistence type="predicted"/>
<evidence type="ECO:0000313" key="4">
    <source>
        <dbReference type="Proteomes" id="UP001449657"/>
    </source>
</evidence>
<evidence type="ECO:0000313" key="3">
    <source>
        <dbReference type="EMBL" id="WZN45200.1"/>
    </source>
</evidence>